<sequence length="331" mass="35348">MADDAATAPARGRGRPPKAGGPATPKTVVLNAEGQPRKRGRPPKNGGPVTPKTVVLDADGQPRKRGRPPKNGIAAQTKPKTEATSPAPTDQVRKRGRPRKAEYVTGDAENAPAPPRGRPRKDDVTAARSNGAVKGTPGRGRGRPPANPLQKFVGSYAIECPIVSEEWPDKAESMDMSISTSDTDPCGLIASFTLGIVEGTMLLAATEEALDAFQSKVEHGSDHESDEDAECDEPPPKKIRSAPNDGALRLYFKWRGRDTTGSEIYDGSMDLGTIEFLDGKAIQFKGEGGFPAMGPDCKFTGTRYDNEATTVPLPWSTFSDKAAQEANEARW</sequence>
<dbReference type="VEuPathDB" id="FungiDB:MCYG_02082"/>
<dbReference type="GeneID" id="9229202"/>
<dbReference type="eggNOG" id="ENOG502SEAR">
    <property type="taxonomic scope" value="Eukaryota"/>
</dbReference>
<dbReference type="EMBL" id="DS995702">
    <property type="protein sequence ID" value="EEQ29263.1"/>
    <property type="molecule type" value="Genomic_DNA"/>
</dbReference>
<evidence type="ECO:0000313" key="2">
    <source>
        <dbReference type="EMBL" id="EEQ29263.1"/>
    </source>
</evidence>
<dbReference type="HOGENOM" id="CLU_054058_0_0_1"/>
<reference evidence="3" key="1">
    <citation type="journal article" date="2012" name="MBio">
        <title>Comparative genome analysis of Trichophyton rubrum and related dermatophytes reveals candidate genes involved in infection.</title>
        <authorList>
            <person name="Martinez D.A."/>
            <person name="Oliver B.G."/>
            <person name="Graeser Y."/>
            <person name="Goldberg J.M."/>
            <person name="Li W."/>
            <person name="Martinez-Rossi N.M."/>
            <person name="Monod M."/>
            <person name="Shelest E."/>
            <person name="Barton R.C."/>
            <person name="Birch E."/>
            <person name="Brakhage A.A."/>
            <person name="Chen Z."/>
            <person name="Gurr S.J."/>
            <person name="Heiman D."/>
            <person name="Heitman J."/>
            <person name="Kosti I."/>
            <person name="Rossi A."/>
            <person name="Saif S."/>
            <person name="Samalova M."/>
            <person name="Saunders C.W."/>
            <person name="Shea T."/>
            <person name="Summerbell R.C."/>
            <person name="Xu J."/>
            <person name="Young S."/>
            <person name="Zeng Q."/>
            <person name="Birren B.W."/>
            <person name="Cuomo C.A."/>
            <person name="White T.C."/>
        </authorList>
    </citation>
    <scope>NUCLEOTIDE SEQUENCE [LARGE SCALE GENOMIC DNA]</scope>
    <source>
        <strain evidence="3">ATCC MYA-4605 / CBS 113480</strain>
    </source>
</reference>
<gene>
    <name evidence="2" type="ORF">MCYG_02082</name>
</gene>
<accession>C5FIJ4</accession>
<protein>
    <recommendedName>
        <fullName evidence="4">AT hook domain-containing protein</fullName>
    </recommendedName>
</protein>
<feature type="compositionally biased region" description="Low complexity" evidence="1">
    <location>
        <begin position="1"/>
        <end position="27"/>
    </location>
</feature>
<proteinExistence type="predicted"/>
<dbReference type="Proteomes" id="UP000002035">
    <property type="component" value="Unassembled WGS sequence"/>
</dbReference>
<feature type="region of interest" description="Disordered" evidence="1">
    <location>
        <begin position="215"/>
        <end position="243"/>
    </location>
</feature>
<keyword evidence="3" id="KW-1185">Reference proteome</keyword>
<feature type="compositionally biased region" description="Acidic residues" evidence="1">
    <location>
        <begin position="224"/>
        <end position="233"/>
    </location>
</feature>
<name>C5FIJ4_ARTOC</name>
<dbReference type="GO" id="GO:0003677">
    <property type="term" value="F:DNA binding"/>
    <property type="evidence" value="ECO:0007669"/>
    <property type="project" value="InterPro"/>
</dbReference>
<dbReference type="InterPro" id="IPR017956">
    <property type="entry name" value="AT_hook_DNA-bd_motif"/>
</dbReference>
<feature type="region of interest" description="Disordered" evidence="1">
    <location>
        <begin position="1"/>
        <end position="149"/>
    </location>
</feature>
<evidence type="ECO:0000256" key="1">
    <source>
        <dbReference type="SAM" id="MobiDB-lite"/>
    </source>
</evidence>
<dbReference type="AlphaFoldDB" id="C5FIJ4"/>
<evidence type="ECO:0000313" key="3">
    <source>
        <dbReference type="Proteomes" id="UP000002035"/>
    </source>
</evidence>
<organism evidence="2 3">
    <name type="scientific">Arthroderma otae (strain ATCC MYA-4605 / CBS 113480)</name>
    <name type="common">Microsporum canis</name>
    <dbReference type="NCBI Taxonomy" id="554155"/>
    <lineage>
        <taxon>Eukaryota</taxon>
        <taxon>Fungi</taxon>
        <taxon>Dikarya</taxon>
        <taxon>Ascomycota</taxon>
        <taxon>Pezizomycotina</taxon>
        <taxon>Eurotiomycetes</taxon>
        <taxon>Eurotiomycetidae</taxon>
        <taxon>Onygenales</taxon>
        <taxon>Arthrodermataceae</taxon>
        <taxon>Microsporum</taxon>
    </lineage>
</organism>
<dbReference type="STRING" id="554155.C5FIJ4"/>
<dbReference type="PRINTS" id="PR00929">
    <property type="entry name" value="ATHOOK"/>
</dbReference>
<dbReference type="OMA" id="ATVENEW"/>
<evidence type="ECO:0008006" key="4">
    <source>
        <dbReference type="Google" id="ProtNLM"/>
    </source>
</evidence>
<dbReference type="RefSeq" id="XP_002849148.1">
    <property type="nucleotide sequence ID" value="XM_002849102.1"/>
</dbReference>
<dbReference type="OrthoDB" id="4630416at2759"/>
<dbReference type="SMART" id="SM00384">
    <property type="entry name" value="AT_hook"/>
    <property type="match status" value="6"/>
</dbReference>